<name>A0A419I4N1_9PSEU</name>
<accession>A0A419I4N1</accession>
<evidence type="ECO:0000313" key="3">
    <source>
        <dbReference type="Proteomes" id="UP000285112"/>
    </source>
</evidence>
<comment type="caution">
    <text evidence="2">The sequence shown here is derived from an EMBL/GenBank/DDBJ whole genome shotgun (WGS) entry which is preliminary data.</text>
</comment>
<proteinExistence type="predicted"/>
<evidence type="ECO:0000313" key="2">
    <source>
        <dbReference type="EMBL" id="RJQ85449.1"/>
    </source>
</evidence>
<dbReference type="OrthoDB" id="3637277at2"/>
<dbReference type="RefSeq" id="WP_120023742.1">
    <property type="nucleotide sequence ID" value="NZ_QZFV01000078.1"/>
</dbReference>
<organism evidence="2 3">
    <name type="scientific">Amycolatopsis panacis</name>
    <dbReference type="NCBI Taxonomy" id="2340917"/>
    <lineage>
        <taxon>Bacteria</taxon>
        <taxon>Bacillati</taxon>
        <taxon>Actinomycetota</taxon>
        <taxon>Actinomycetes</taxon>
        <taxon>Pseudonocardiales</taxon>
        <taxon>Pseudonocardiaceae</taxon>
        <taxon>Amycolatopsis</taxon>
    </lineage>
</organism>
<dbReference type="Proteomes" id="UP000285112">
    <property type="component" value="Unassembled WGS sequence"/>
</dbReference>
<feature type="signal peptide" evidence="1">
    <location>
        <begin position="1"/>
        <end position="21"/>
    </location>
</feature>
<protein>
    <submittedName>
        <fullName evidence="2">DUF3558 domain-containing protein</fullName>
    </submittedName>
</protein>
<reference evidence="2 3" key="1">
    <citation type="submission" date="2018-09" db="EMBL/GenBank/DDBJ databases">
        <title>YIM PH 21725 draft genome.</title>
        <authorList>
            <person name="Miao C."/>
        </authorList>
    </citation>
    <scope>NUCLEOTIDE SEQUENCE [LARGE SCALE GENOMIC DNA]</scope>
    <source>
        <strain evidence="3">YIM PH21725</strain>
    </source>
</reference>
<keyword evidence="3" id="KW-1185">Reference proteome</keyword>
<sequence length="201" mass="20368">MAGVSRFGGVAALLVVTCAMAACSTTTAGIPEPGATSSPASADPAVPKVDHPLPSSLIQGDPCAVLTSAQVDSLFSNTPTRSPQKDTGVAKFCSWHDLERGSQVAIQLVYAWKRGLTDVYATQGRGGLFKVLAPVQGYPVVAYGPRDDRSKGSCGVAVGIADNAAFEADATVASSAVGTGDPCEDARKVANLAVTTLKGTA</sequence>
<feature type="chain" id="PRO_5019287942" evidence="1">
    <location>
        <begin position="22"/>
        <end position="201"/>
    </location>
</feature>
<keyword evidence="1" id="KW-0732">Signal</keyword>
<gene>
    <name evidence="2" type="ORF">D5S19_13750</name>
</gene>
<dbReference type="InterPro" id="IPR024520">
    <property type="entry name" value="DUF3558"/>
</dbReference>
<dbReference type="PROSITE" id="PS51257">
    <property type="entry name" value="PROKAR_LIPOPROTEIN"/>
    <property type="match status" value="1"/>
</dbReference>
<evidence type="ECO:0000256" key="1">
    <source>
        <dbReference type="SAM" id="SignalP"/>
    </source>
</evidence>
<dbReference type="Pfam" id="PF12079">
    <property type="entry name" value="DUF3558"/>
    <property type="match status" value="1"/>
</dbReference>
<dbReference type="EMBL" id="QZFV01000078">
    <property type="protein sequence ID" value="RJQ85449.1"/>
    <property type="molecule type" value="Genomic_DNA"/>
</dbReference>
<dbReference type="AlphaFoldDB" id="A0A419I4N1"/>